<dbReference type="PANTHER" id="PTHR21054">
    <property type="entry name" value="ZINC METALLOPROTEINASE-RELATED"/>
    <property type="match status" value="1"/>
</dbReference>
<evidence type="ECO:0000313" key="4">
    <source>
        <dbReference type="Proteomes" id="UP000325902"/>
    </source>
</evidence>
<feature type="compositionally biased region" description="Acidic residues" evidence="1">
    <location>
        <begin position="1084"/>
        <end position="1103"/>
    </location>
</feature>
<dbReference type="InterPro" id="IPR021917">
    <property type="entry name" value="Unchr_Zn-peptidase-like"/>
</dbReference>
<gene>
    <name evidence="3" type="primary">YIL108W_1</name>
    <name evidence="3" type="ORF">DBV05_g10712</name>
</gene>
<evidence type="ECO:0000313" key="3">
    <source>
        <dbReference type="EMBL" id="KAB2570621.1"/>
    </source>
</evidence>
<keyword evidence="2" id="KW-0472">Membrane</keyword>
<dbReference type="GO" id="GO:0005737">
    <property type="term" value="C:cytoplasm"/>
    <property type="evidence" value="ECO:0007669"/>
    <property type="project" value="TreeGrafter"/>
</dbReference>
<proteinExistence type="predicted"/>
<feature type="region of interest" description="Disordered" evidence="1">
    <location>
        <begin position="1"/>
        <end position="20"/>
    </location>
</feature>
<feature type="region of interest" description="Disordered" evidence="1">
    <location>
        <begin position="1064"/>
        <end position="1103"/>
    </location>
</feature>
<organism evidence="3 4">
    <name type="scientific">Lasiodiplodia theobromae</name>
    <dbReference type="NCBI Taxonomy" id="45133"/>
    <lineage>
        <taxon>Eukaryota</taxon>
        <taxon>Fungi</taxon>
        <taxon>Dikarya</taxon>
        <taxon>Ascomycota</taxon>
        <taxon>Pezizomycotina</taxon>
        <taxon>Dothideomycetes</taxon>
        <taxon>Dothideomycetes incertae sedis</taxon>
        <taxon>Botryosphaeriales</taxon>
        <taxon>Botryosphaeriaceae</taxon>
        <taxon>Lasiodiplodia</taxon>
    </lineage>
</organism>
<evidence type="ECO:0000256" key="1">
    <source>
        <dbReference type="SAM" id="MobiDB-lite"/>
    </source>
</evidence>
<name>A0A5N5CZ45_9PEZI</name>
<reference evidence="3 4" key="1">
    <citation type="journal article" date="2019" name="Sci. Rep.">
        <title>A multi-omics analysis of the grapevine pathogen Lasiodiplodia theobromae reveals that temperature affects the expression of virulence- and pathogenicity-related genes.</title>
        <authorList>
            <person name="Felix C."/>
            <person name="Meneses R."/>
            <person name="Goncalves M.F.M."/>
            <person name="Tilleman L."/>
            <person name="Duarte A.S."/>
            <person name="Jorrin-Novo J.V."/>
            <person name="Van de Peer Y."/>
            <person name="Deforce D."/>
            <person name="Van Nieuwerburgh F."/>
            <person name="Esteves A.C."/>
            <person name="Alves A."/>
        </authorList>
    </citation>
    <scope>NUCLEOTIDE SEQUENCE [LARGE SCALE GENOMIC DNA]</scope>
    <source>
        <strain evidence="3 4">LA-SOL3</strain>
    </source>
</reference>
<dbReference type="Pfam" id="PF12044">
    <property type="entry name" value="Metallopep"/>
    <property type="match status" value="1"/>
</dbReference>
<dbReference type="AlphaFoldDB" id="A0A5N5CZ45"/>
<dbReference type="PANTHER" id="PTHR21054:SF2">
    <property type="entry name" value="MIP04191P"/>
    <property type="match status" value="1"/>
</dbReference>
<dbReference type="EMBL" id="VCHE01000129">
    <property type="protein sequence ID" value="KAB2570621.1"/>
    <property type="molecule type" value="Genomic_DNA"/>
</dbReference>
<keyword evidence="2" id="KW-1133">Transmembrane helix</keyword>
<dbReference type="OrthoDB" id="74460at2759"/>
<keyword evidence="4" id="KW-1185">Reference proteome</keyword>
<protein>
    <submittedName>
        <fullName evidence="3">Putative zinc metalloproteinase</fullName>
    </submittedName>
</protein>
<dbReference type="Gene3D" id="2.120.10.70">
    <property type="entry name" value="Fucose-specific lectin"/>
    <property type="match status" value="1"/>
</dbReference>
<dbReference type="InterPro" id="IPR053002">
    <property type="entry name" value="Metalloproteinase_M10B"/>
</dbReference>
<comment type="caution">
    <text evidence="3">The sequence shown here is derived from an EMBL/GenBank/DDBJ whole genome shotgun (WGS) entry which is preliminary data.</text>
</comment>
<keyword evidence="2" id="KW-0812">Transmembrane</keyword>
<feature type="transmembrane region" description="Helical" evidence="2">
    <location>
        <begin position="64"/>
        <end position="90"/>
    </location>
</feature>
<dbReference type="SUPFAM" id="SSF89372">
    <property type="entry name" value="Fucose-specific lectin"/>
    <property type="match status" value="1"/>
</dbReference>
<evidence type="ECO:0000256" key="2">
    <source>
        <dbReference type="SAM" id="Phobius"/>
    </source>
</evidence>
<accession>A0A5N5CZ45</accession>
<dbReference type="Proteomes" id="UP000325902">
    <property type="component" value="Unassembled WGS sequence"/>
</dbReference>
<feature type="region of interest" description="Disordered" evidence="1">
    <location>
        <begin position="93"/>
        <end position="113"/>
    </location>
</feature>
<sequence>MERNNDHYSTLEVDQSARLPEVDSHNLPQAKLDNTPPEVIPKDIYPEVLPSRNRAEIYGLRKRTFWIALCALITTVAIGVGVGVGVGVGLKSNRSPVEGVEEGSGGASAKNSSGSIASFSSLAAENYTDKQNVEHSLVYYQDNALDIWKADLDTSTDKWTLSKVNTFEMDPINGTAIAALNWVNESRTDFHVRFVGANGNIRAVSVLDRMISDDWAQAKLFDDLWTVTEDSALAAYNKVCNDVCDITGLNVFRSAKSNETAFAYRNERPDFNTSSAALNVTADDDTALTNLNPGETIHQRALLLKGRIHLPPGSTPPLTSSTSIPSFITITTTSSAGDPLFPDQTWPLTPSGHFKALVFLTPGPNTLYLVWDNSSSHNELHAATLSIPVTYIPLLQTPPLHLAVLVAADSPLLMDCPPYKGAGISSAHAGLDAAVSKLRMAAYMWQAGTAEDMRGKGLGRRAFRLEEGEWGRGVDTVSSAFVNDAYELDHHHASSGLAAGAEEGGGACSPYGSTAKVHVVRTERTVAELRNPGNRMKLRDWFCEALVKHGGDVNGPFAGPADTVVAGLVLDSHYSAAQDAVLANPMMPPDHRVETKDPASGISLAAFGSHTCWAWPRFVEEVAACLLDSTTTYSARGVVSTSSSAADADGSGAFEYGAAWQACAVGQALMLRGVGRAFGCCSVRPAGVDVVEDSRTYATQRNYASVFLPSISRRPGHLGHPLQLVDYGIRGNEQLWDLRDALALRCSVPHFRIVGDSRAAVVARQARSGAPVLRACVRDGMFVLRMSVEWGAGGLARITVGGVEEEWPSVAQPVDVREWRVDRLERKFGREKPLELRAVAMNGKETVVANVWAFVARSAFVKVPGSDVVLQKRSVRSGELEAQDGGERSDGRAYWEWAAMLKERGADGKLTQATSFDMRVGCILDGGVLSYADGHKTHLGPRIDSYGNDHHFGGHASEEITLTPDVDIVKVEIHRNSYELVGMRTTLADGSVRGELNENDRYGENVEIVALEPGAGEKIVGFFGRSDWKRSFNGIQEFGIITAPQGVELPECVYDMPELKNTDGGLEETRSFFNPDGSRNDANDYIDEDADQDVDEEWDNDRD</sequence>